<evidence type="ECO:0000313" key="2">
    <source>
        <dbReference type="EMBL" id="JAH00466.1"/>
    </source>
</evidence>
<proteinExistence type="predicted"/>
<feature type="compositionally biased region" description="Polar residues" evidence="1">
    <location>
        <begin position="1"/>
        <end position="10"/>
    </location>
</feature>
<protein>
    <submittedName>
        <fullName evidence="2">Uncharacterized protein</fullName>
    </submittedName>
</protein>
<organism evidence="2">
    <name type="scientific">Anguilla anguilla</name>
    <name type="common">European freshwater eel</name>
    <name type="synonym">Muraena anguilla</name>
    <dbReference type="NCBI Taxonomy" id="7936"/>
    <lineage>
        <taxon>Eukaryota</taxon>
        <taxon>Metazoa</taxon>
        <taxon>Chordata</taxon>
        <taxon>Craniata</taxon>
        <taxon>Vertebrata</taxon>
        <taxon>Euteleostomi</taxon>
        <taxon>Actinopterygii</taxon>
        <taxon>Neopterygii</taxon>
        <taxon>Teleostei</taxon>
        <taxon>Anguilliformes</taxon>
        <taxon>Anguillidae</taxon>
        <taxon>Anguilla</taxon>
    </lineage>
</organism>
<sequence length="27" mass="3020">MRHQMQSTHAVSLHSAAYDKDGHAINN</sequence>
<feature type="region of interest" description="Disordered" evidence="1">
    <location>
        <begin position="1"/>
        <end position="27"/>
    </location>
</feature>
<reference evidence="2" key="2">
    <citation type="journal article" date="2015" name="Fish Shellfish Immunol.">
        <title>Early steps in the European eel (Anguilla anguilla)-Vibrio vulnificus interaction in the gills: Role of the RtxA13 toxin.</title>
        <authorList>
            <person name="Callol A."/>
            <person name="Pajuelo D."/>
            <person name="Ebbesson L."/>
            <person name="Teles M."/>
            <person name="MacKenzie S."/>
            <person name="Amaro C."/>
        </authorList>
    </citation>
    <scope>NUCLEOTIDE SEQUENCE</scope>
</reference>
<dbReference type="AlphaFoldDB" id="A0A0E9P756"/>
<reference evidence="2" key="1">
    <citation type="submission" date="2014-11" db="EMBL/GenBank/DDBJ databases">
        <authorList>
            <person name="Amaro Gonzalez C."/>
        </authorList>
    </citation>
    <scope>NUCLEOTIDE SEQUENCE</scope>
</reference>
<name>A0A0E9P756_ANGAN</name>
<dbReference type="EMBL" id="GBXM01108111">
    <property type="protein sequence ID" value="JAH00466.1"/>
    <property type="molecule type" value="Transcribed_RNA"/>
</dbReference>
<feature type="compositionally biased region" description="Basic and acidic residues" evidence="1">
    <location>
        <begin position="17"/>
        <end position="27"/>
    </location>
</feature>
<accession>A0A0E9P756</accession>
<evidence type="ECO:0000256" key="1">
    <source>
        <dbReference type="SAM" id="MobiDB-lite"/>
    </source>
</evidence>